<protein>
    <submittedName>
        <fullName evidence="1">Uncharacterized protein</fullName>
    </submittedName>
</protein>
<keyword evidence="2" id="KW-1185">Reference proteome</keyword>
<name>A0A2Z7AF55_9LAMI</name>
<dbReference type="EMBL" id="KV016248">
    <property type="protein sequence ID" value="KZV19940.1"/>
    <property type="molecule type" value="Genomic_DNA"/>
</dbReference>
<dbReference type="Proteomes" id="UP000250235">
    <property type="component" value="Unassembled WGS sequence"/>
</dbReference>
<organism evidence="1 2">
    <name type="scientific">Dorcoceras hygrometricum</name>
    <dbReference type="NCBI Taxonomy" id="472368"/>
    <lineage>
        <taxon>Eukaryota</taxon>
        <taxon>Viridiplantae</taxon>
        <taxon>Streptophyta</taxon>
        <taxon>Embryophyta</taxon>
        <taxon>Tracheophyta</taxon>
        <taxon>Spermatophyta</taxon>
        <taxon>Magnoliopsida</taxon>
        <taxon>eudicotyledons</taxon>
        <taxon>Gunneridae</taxon>
        <taxon>Pentapetalae</taxon>
        <taxon>asterids</taxon>
        <taxon>lamiids</taxon>
        <taxon>Lamiales</taxon>
        <taxon>Gesneriaceae</taxon>
        <taxon>Didymocarpoideae</taxon>
        <taxon>Trichosporeae</taxon>
        <taxon>Loxocarpinae</taxon>
        <taxon>Dorcoceras</taxon>
    </lineage>
</organism>
<reference evidence="1 2" key="1">
    <citation type="journal article" date="2015" name="Proc. Natl. Acad. Sci. U.S.A.">
        <title>The resurrection genome of Boea hygrometrica: A blueprint for survival of dehydration.</title>
        <authorList>
            <person name="Xiao L."/>
            <person name="Yang G."/>
            <person name="Zhang L."/>
            <person name="Yang X."/>
            <person name="Zhao S."/>
            <person name="Ji Z."/>
            <person name="Zhou Q."/>
            <person name="Hu M."/>
            <person name="Wang Y."/>
            <person name="Chen M."/>
            <person name="Xu Y."/>
            <person name="Jin H."/>
            <person name="Xiao X."/>
            <person name="Hu G."/>
            <person name="Bao F."/>
            <person name="Hu Y."/>
            <person name="Wan P."/>
            <person name="Li L."/>
            <person name="Deng X."/>
            <person name="Kuang T."/>
            <person name="Xiang C."/>
            <person name="Zhu J.K."/>
            <person name="Oliver M.J."/>
            <person name="He Y."/>
        </authorList>
    </citation>
    <scope>NUCLEOTIDE SEQUENCE [LARGE SCALE GENOMIC DNA]</scope>
    <source>
        <strain evidence="2">cv. XS01</strain>
    </source>
</reference>
<gene>
    <name evidence="1" type="ORF">F511_15247</name>
</gene>
<evidence type="ECO:0000313" key="1">
    <source>
        <dbReference type="EMBL" id="KZV19940.1"/>
    </source>
</evidence>
<accession>A0A2Z7AF55</accession>
<sequence length="166" mass="18433">MAMSDFDSMKLEMLVEPELNLVDSWFTVHLAFHNQQLVTVACDWFACSWLLLFATGLLATGYCCLRLVPMLQLIPSPKCRTDDSHPTYGFLSTADCTYPTSGCSTITLLTRLIVLTIDMYPTTGCPNDWLSCLKEENVQTLGFMAKITHGPYWKGESASEQMGGGV</sequence>
<dbReference type="AlphaFoldDB" id="A0A2Z7AF55"/>
<proteinExistence type="predicted"/>
<evidence type="ECO:0000313" key="2">
    <source>
        <dbReference type="Proteomes" id="UP000250235"/>
    </source>
</evidence>